<comment type="similarity">
    <text evidence="9">Belongs to the GSP H family.</text>
</comment>
<dbReference type="InterPro" id="IPR045584">
    <property type="entry name" value="Pilin-like"/>
</dbReference>
<gene>
    <name evidence="13" type="primary">fimU</name>
    <name evidence="13" type="ORF">MS5N3_33360</name>
</gene>
<dbReference type="Pfam" id="PF07963">
    <property type="entry name" value="N_methyl"/>
    <property type="match status" value="1"/>
</dbReference>
<accession>A0A5M3PSI7</accession>
<evidence type="ECO:0000256" key="1">
    <source>
        <dbReference type="ARBA" id="ARBA00004377"/>
    </source>
</evidence>
<evidence type="ECO:0000313" key="13">
    <source>
        <dbReference type="EMBL" id="GBO85885.1"/>
    </source>
</evidence>
<feature type="transmembrane region" description="Helical" evidence="11">
    <location>
        <begin position="12"/>
        <end position="32"/>
    </location>
</feature>
<protein>
    <recommendedName>
        <fullName evidence="2">Type II secretion system protein H</fullName>
    </recommendedName>
    <alternativeName>
        <fullName evidence="10">General secretion pathway protein H</fullName>
    </alternativeName>
</protein>
<dbReference type="InterPro" id="IPR012902">
    <property type="entry name" value="N_methyl_site"/>
</dbReference>
<keyword evidence="7 11" id="KW-1133">Transmembrane helix</keyword>
<dbReference type="SUPFAM" id="SSF54523">
    <property type="entry name" value="Pili subunits"/>
    <property type="match status" value="1"/>
</dbReference>
<keyword evidence="4" id="KW-0488">Methylation</keyword>
<comment type="caution">
    <text evidence="13">The sequence shown here is derived from an EMBL/GenBank/DDBJ whole genome shotgun (WGS) entry which is preliminary data.</text>
</comment>
<keyword evidence="5" id="KW-0997">Cell inner membrane</keyword>
<evidence type="ECO:0000256" key="8">
    <source>
        <dbReference type="ARBA" id="ARBA00023136"/>
    </source>
</evidence>
<dbReference type="GO" id="GO:0015627">
    <property type="term" value="C:type II protein secretion system complex"/>
    <property type="evidence" value="ECO:0007669"/>
    <property type="project" value="InterPro"/>
</dbReference>
<evidence type="ECO:0000256" key="3">
    <source>
        <dbReference type="ARBA" id="ARBA00022475"/>
    </source>
</evidence>
<dbReference type="GO" id="GO:0005886">
    <property type="term" value="C:plasma membrane"/>
    <property type="evidence" value="ECO:0007669"/>
    <property type="project" value="UniProtKB-SubCell"/>
</dbReference>
<evidence type="ECO:0000256" key="2">
    <source>
        <dbReference type="ARBA" id="ARBA00021549"/>
    </source>
</evidence>
<name>A0A5M3PSI7_9GAMM</name>
<evidence type="ECO:0000256" key="11">
    <source>
        <dbReference type="SAM" id="Phobius"/>
    </source>
</evidence>
<dbReference type="AlphaFoldDB" id="A0A5M3PSI7"/>
<evidence type="ECO:0000256" key="4">
    <source>
        <dbReference type="ARBA" id="ARBA00022481"/>
    </source>
</evidence>
<evidence type="ECO:0000256" key="9">
    <source>
        <dbReference type="ARBA" id="ARBA00025772"/>
    </source>
</evidence>
<evidence type="ECO:0000256" key="6">
    <source>
        <dbReference type="ARBA" id="ARBA00022692"/>
    </source>
</evidence>
<organism evidence="13 14">
    <name type="scientific">Marinobacter salsuginis</name>
    <dbReference type="NCBI Taxonomy" id="418719"/>
    <lineage>
        <taxon>Bacteria</taxon>
        <taxon>Pseudomonadati</taxon>
        <taxon>Pseudomonadota</taxon>
        <taxon>Gammaproteobacteria</taxon>
        <taxon>Pseudomonadales</taxon>
        <taxon>Marinobacteraceae</taxon>
        <taxon>Marinobacter</taxon>
    </lineage>
</organism>
<keyword evidence="3" id="KW-1003">Cell membrane</keyword>
<dbReference type="Gene3D" id="3.55.40.10">
    <property type="entry name" value="minor pseudopilin epsh domain"/>
    <property type="match status" value="1"/>
</dbReference>
<proteinExistence type="inferred from homology"/>
<dbReference type="Proteomes" id="UP000340077">
    <property type="component" value="Unassembled WGS sequence"/>
</dbReference>
<evidence type="ECO:0000256" key="7">
    <source>
        <dbReference type="ARBA" id="ARBA00022989"/>
    </source>
</evidence>
<dbReference type="InterPro" id="IPR022346">
    <property type="entry name" value="T2SS_GspH"/>
</dbReference>
<evidence type="ECO:0000259" key="12">
    <source>
        <dbReference type="Pfam" id="PF12019"/>
    </source>
</evidence>
<evidence type="ECO:0000256" key="5">
    <source>
        <dbReference type="ARBA" id="ARBA00022519"/>
    </source>
</evidence>
<dbReference type="EMBL" id="BGZH01000004">
    <property type="protein sequence ID" value="GBO85885.1"/>
    <property type="molecule type" value="Genomic_DNA"/>
</dbReference>
<dbReference type="PROSITE" id="PS00409">
    <property type="entry name" value="PROKAR_NTER_METHYL"/>
    <property type="match status" value="1"/>
</dbReference>
<keyword evidence="6 11" id="KW-0812">Transmembrane</keyword>
<dbReference type="RefSeq" id="WP_153634818.1">
    <property type="nucleotide sequence ID" value="NZ_BGZH01000004.1"/>
</dbReference>
<dbReference type="NCBIfam" id="TIGR02532">
    <property type="entry name" value="IV_pilin_GFxxxE"/>
    <property type="match status" value="1"/>
</dbReference>
<evidence type="ECO:0000256" key="10">
    <source>
        <dbReference type="ARBA" id="ARBA00030775"/>
    </source>
</evidence>
<feature type="domain" description="General secretion pathway GspH" evidence="12">
    <location>
        <begin position="44"/>
        <end position="161"/>
    </location>
</feature>
<sequence>MNVRLQTGFTLVELLIAVVIFSLLITLSIPSYTNLVNSSKRDAEVNDLLAFMVMARHESIMSGEIVTLCPLNTKKECGRDWNQELHLFKDPENNRALSNDRQVIRTLPATSTGERVVRSLSRSYFQYRPNGMILSDLGNITWCPENKDPKAAGHIIVSRGGRVRLATDQDGDQIPNRANGKNVDC</sequence>
<keyword evidence="8 11" id="KW-0472">Membrane</keyword>
<comment type="subcellular location">
    <subcellularLocation>
        <location evidence="1">Cell inner membrane</location>
        <topology evidence="1">Single-pass membrane protein</topology>
    </subcellularLocation>
</comment>
<reference evidence="13 14" key="1">
    <citation type="journal article" date="2019" name="J. Gen. Appl. Microbiol.">
        <title>Aerobic degradation of cis-dichloroethene by the marine bacterium Marinobacter salsuginis strain 5N-3.</title>
        <authorList>
            <person name="Inoue Y."/>
            <person name="Fukunaga Y."/>
            <person name="Katsumata H."/>
            <person name="Ohji S."/>
            <person name="Hosoyama A."/>
            <person name="Mori K."/>
            <person name="Ando K."/>
        </authorList>
    </citation>
    <scope>NUCLEOTIDE SEQUENCE [LARGE SCALE GENOMIC DNA]</scope>
    <source>
        <strain evidence="13 14">5N-3</strain>
    </source>
</reference>
<dbReference type="Pfam" id="PF12019">
    <property type="entry name" value="GspH"/>
    <property type="match status" value="1"/>
</dbReference>
<keyword evidence="14" id="KW-1185">Reference proteome</keyword>
<dbReference type="GO" id="GO:0015628">
    <property type="term" value="P:protein secretion by the type II secretion system"/>
    <property type="evidence" value="ECO:0007669"/>
    <property type="project" value="InterPro"/>
</dbReference>
<evidence type="ECO:0000313" key="14">
    <source>
        <dbReference type="Proteomes" id="UP000340077"/>
    </source>
</evidence>